<accession>A0ABS5VU87</accession>
<evidence type="ECO:0000313" key="2">
    <source>
        <dbReference type="EMBL" id="MBT1704987.1"/>
    </source>
</evidence>
<dbReference type="EMBL" id="JAHESD010000044">
    <property type="protein sequence ID" value="MBT1704987.1"/>
    <property type="molecule type" value="Genomic_DNA"/>
</dbReference>
<organism evidence="2 3">
    <name type="scientific">Chryseosolibacter indicus</name>
    <dbReference type="NCBI Taxonomy" id="2782351"/>
    <lineage>
        <taxon>Bacteria</taxon>
        <taxon>Pseudomonadati</taxon>
        <taxon>Bacteroidota</taxon>
        <taxon>Cytophagia</taxon>
        <taxon>Cytophagales</taxon>
        <taxon>Chryseotaleaceae</taxon>
        <taxon>Chryseosolibacter</taxon>
    </lineage>
</organism>
<evidence type="ECO:0000256" key="1">
    <source>
        <dbReference type="SAM" id="Phobius"/>
    </source>
</evidence>
<dbReference type="InterPro" id="IPR011047">
    <property type="entry name" value="Quinoprotein_ADH-like_sf"/>
</dbReference>
<sequence length="887" mass="100401">MKKLPLLITIGIVLLMLGGYFLYTHNLKNRAIGAWDLVPSDALAVYESDNCKSCIEKTKETAVWTVFNKASLYNKAIDSLRDDVFTLLSPGANYLLSVHATKKDDFDFIVFYPQLQKAVSLFSDIKNKSSKFSTREFSSITINEVHLAGQILSWCVIDNILVASFTPFLIEDVIRTYDASKDNFKKTLSSLRQLTKIRGDAGNLYLRLNALEEIVSVFSREYSTLLNSFGKVSVLDIKAEDNNLSLNGFSADTSALVAGTLSLFRSQSPVSFKLENFIPNRTIALNNLGISNGNDFNKDLINYRKSKAAHLNDTLKKIGSSLNVDLNALYNNIEDEIAICYVESFKRKGYSKILFIETAKYSSWIKVFSDLSAKLSVDTIFYEKFGNYQIKDVPVFRFPEKILWPLVNGFDDMYYTNIGNTIIIGDDLDELKKVLTDIDEDDTWGKSVSVNKFLGTTLLEANISFYVNTPKVWSVISSSLHPKWNKFIRDNQKLVSSLQMGAIQFSNLNHSYYTNISWNYKTVEAAGQSPPRERYVTRLNSNITRIHAVKSHISKSDELLVQDSLNDLALLSNEGEVLWKKSIGDPIVGEIYQIDFLANGKLQYFFATKDALHVIDRLGNYVSPYPLRLSVSDIEHVSVIDYDHSKRYRFIVTESSGKIWMYDKEGNDLDGWNPKDLASKLLMSPQHYRIKGRDYIIGVSNNGVVHLMNRRGESIKGFPLDVKARLRGDFFLETGRATADTYFVVVDEDGFKVKFNIEGKIVARETLLKSSVTSKFYLLNEKNAKSYLVVQQDARQFKILDQTGKQIISNDFTGSNPAIVNFYDFGSGKSYISVTDLTQELTYIYDMEGNLLTSPPVESSLLTLRPKESGQIRIYYIQNNAVVIESL</sequence>
<evidence type="ECO:0008006" key="4">
    <source>
        <dbReference type="Google" id="ProtNLM"/>
    </source>
</evidence>
<dbReference type="Proteomes" id="UP000772618">
    <property type="component" value="Unassembled WGS sequence"/>
</dbReference>
<keyword evidence="1" id="KW-0472">Membrane</keyword>
<keyword evidence="1" id="KW-1133">Transmembrane helix</keyword>
<gene>
    <name evidence="2" type="ORF">KK060_16970</name>
</gene>
<proteinExistence type="predicted"/>
<name>A0ABS5VU87_9BACT</name>
<feature type="transmembrane region" description="Helical" evidence="1">
    <location>
        <begin position="6"/>
        <end position="23"/>
    </location>
</feature>
<evidence type="ECO:0000313" key="3">
    <source>
        <dbReference type="Proteomes" id="UP000772618"/>
    </source>
</evidence>
<dbReference type="RefSeq" id="WP_254154945.1">
    <property type="nucleotide sequence ID" value="NZ_JAHESD010000044.1"/>
</dbReference>
<keyword evidence="1" id="KW-0812">Transmembrane</keyword>
<protein>
    <recommendedName>
        <fullName evidence="4">Outer membrane protein assembly factor BamB</fullName>
    </recommendedName>
</protein>
<dbReference type="SUPFAM" id="SSF50998">
    <property type="entry name" value="Quinoprotein alcohol dehydrogenase-like"/>
    <property type="match status" value="1"/>
</dbReference>
<keyword evidence="3" id="KW-1185">Reference proteome</keyword>
<reference evidence="2 3" key="1">
    <citation type="submission" date="2021-05" db="EMBL/GenBank/DDBJ databases">
        <title>A Polyphasic approach of four new species of the genus Ohtaekwangia: Ohtaekwangia histidinii sp. nov., Ohtaekwangia cretensis sp. nov., Ohtaekwangia indiensis sp. nov., Ohtaekwangia reichenbachii sp. nov. from diverse environment.</title>
        <authorList>
            <person name="Octaviana S."/>
        </authorList>
    </citation>
    <scope>NUCLEOTIDE SEQUENCE [LARGE SCALE GENOMIC DNA]</scope>
    <source>
        <strain evidence="2 3">PWU20</strain>
    </source>
</reference>
<comment type="caution">
    <text evidence="2">The sequence shown here is derived from an EMBL/GenBank/DDBJ whole genome shotgun (WGS) entry which is preliminary data.</text>
</comment>